<dbReference type="InterPro" id="IPR013325">
    <property type="entry name" value="RNA_pol_sigma_r2"/>
</dbReference>
<evidence type="ECO:0000313" key="11">
    <source>
        <dbReference type="EMBL" id="OUP57019.1"/>
    </source>
</evidence>
<evidence type="ECO:0000256" key="1">
    <source>
        <dbReference type="ARBA" id="ARBA00007788"/>
    </source>
</evidence>
<reference evidence="12 13" key="1">
    <citation type="submission" date="2017-04" db="EMBL/GenBank/DDBJ databases">
        <title>Function of individual gut microbiota members based on whole genome sequencing of pure cultures obtained from chicken caecum.</title>
        <authorList>
            <person name="Medvecky M."/>
            <person name="Cejkova D."/>
            <person name="Polansky O."/>
            <person name="Karasova D."/>
            <person name="Kubasova T."/>
            <person name="Cizek A."/>
            <person name="Rychlik I."/>
        </authorList>
    </citation>
    <scope>NUCLEOTIDE SEQUENCE [LARGE SCALE GENOMIC DNA]</scope>
    <source>
        <strain evidence="12">An179</strain>
        <strain evidence="13">An180</strain>
    </source>
</reference>
<organism evidence="11 12">
    <name type="scientific">Butyricicoccus pullicaecorum</name>
    <dbReference type="NCBI Taxonomy" id="501571"/>
    <lineage>
        <taxon>Bacteria</taxon>
        <taxon>Bacillati</taxon>
        <taxon>Bacillota</taxon>
        <taxon>Clostridia</taxon>
        <taxon>Eubacteriales</taxon>
        <taxon>Butyricicoccaceae</taxon>
        <taxon>Butyricicoccus</taxon>
    </lineage>
</organism>
<comment type="caution">
    <text evidence="11">The sequence shown here is derived from an EMBL/GenBank/DDBJ whole genome shotgun (WGS) entry which is preliminary data.</text>
</comment>
<reference evidence="11" key="2">
    <citation type="journal article" date="2018" name="BMC Genomics">
        <title>Whole genome sequencing and function prediction of 133 gut anaerobes isolated from chicken caecum in pure cultures.</title>
        <authorList>
            <person name="Medvecky M."/>
            <person name="Cejkova D."/>
            <person name="Polansky O."/>
            <person name="Karasova D."/>
            <person name="Kubasova T."/>
            <person name="Cizek A."/>
            <person name="Rychlik I."/>
        </authorList>
    </citation>
    <scope>NUCLEOTIDE SEQUENCE</scope>
    <source>
        <strain evidence="11">An179</strain>
        <strain evidence="10">An180</strain>
    </source>
</reference>
<dbReference type="InterPro" id="IPR013249">
    <property type="entry name" value="RNA_pol_sigma70_r4_t2"/>
</dbReference>
<dbReference type="GO" id="GO:0003677">
    <property type="term" value="F:DNA binding"/>
    <property type="evidence" value="ECO:0007669"/>
    <property type="project" value="UniProtKB-KW"/>
</dbReference>
<dbReference type="SUPFAM" id="SSF88946">
    <property type="entry name" value="Sigma2 domain of RNA polymerase sigma factors"/>
    <property type="match status" value="1"/>
</dbReference>
<dbReference type="SUPFAM" id="SSF46894">
    <property type="entry name" value="C-terminal effector domain of the bipartite response regulators"/>
    <property type="match status" value="1"/>
</dbReference>
<dbReference type="EMBL" id="NFKK01000003">
    <property type="protein sequence ID" value="OUP53653.1"/>
    <property type="molecule type" value="Genomic_DNA"/>
</dbReference>
<keyword evidence="3" id="KW-0805">Transcription regulation</keyword>
<dbReference type="GO" id="GO:0006352">
    <property type="term" value="P:DNA-templated transcription initiation"/>
    <property type="evidence" value="ECO:0007669"/>
    <property type="project" value="InterPro"/>
</dbReference>
<dbReference type="InterPro" id="IPR016371">
    <property type="entry name" value="RNA_pol_sigma-H_factor"/>
</dbReference>
<dbReference type="STRING" id="501571.GCA_900143195_02298"/>
<dbReference type="InterPro" id="IPR007627">
    <property type="entry name" value="RNA_pol_sigma70_r2"/>
</dbReference>
<feature type="domain" description="RNA polymerase sigma-70 region 2" evidence="8">
    <location>
        <begin position="48"/>
        <end position="116"/>
    </location>
</feature>
<dbReference type="PANTHER" id="PTHR30385:SF1">
    <property type="entry name" value="RNA POLYMERASE SIGMA-H FACTOR"/>
    <property type="match status" value="1"/>
</dbReference>
<dbReference type="Gene3D" id="1.10.10.10">
    <property type="entry name" value="Winged helix-like DNA-binding domain superfamily/Winged helix DNA-binding domain"/>
    <property type="match status" value="1"/>
</dbReference>
<evidence type="ECO:0000256" key="6">
    <source>
        <dbReference type="ARBA" id="ARBA00023163"/>
    </source>
</evidence>
<evidence type="ECO:0000313" key="12">
    <source>
        <dbReference type="Proteomes" id="UP000195326"/>
    </source>
</evidence>
<evidence type="ECO:0000256" key="3">
    <source>
        <dbReference type="ARBA" id="ARBA00023015"/>
    </source>
</evidence>
<dbReference type="GO" id="GO:0016987">
    <property type="term" value="F:sigma factor activity"/>
    <property type="evidence" value="ECO:0007669"/>
    <property type="project" value="UniProtKB-KW"/>
</dbReference>
<dbReference type="PANTHER" id="PTHR30385">
    <property type="entry name" value="SIGMA FACTOR F FLAGELLAR"/>
    <property type="match status" value="1"/>
</dbReference>
<evidence type="ECO:0000256" key="4">
    <source>
        <dbReference type="ARBA" id="ARBA00023082"/>
    </source>
</evidence>
<evidence type="ECO:0000256" key="2">
    <source>
        <dbReference type="ARBA" id="ARBA00021245"/>
    </source>
</evidence>
<dbReference type="Gene3D" id="1.20.120.1810">
    <property type="match status" value="1"/>
</dbReference>
<sequence>MTNLWMPYIMIDKMANGTEQMNWNIGKNDENDVLKAAQQGDSEALECLLRDYGRMVRAQAHMFTLRGADVEDMIQEGLLALFFAIESFSPQKGVPFPAYARLCVERRLRSFMRSNAARKHEPLSQAVSLDKPPFEDLKSYPSVSCISDPEAFIIGREEHKETLERLFDLLSHFEAQVLQLYLYGLSYDEIACKIGKSRKSVANAMQRVHQKAERL</sequence>
<evidence type="ECO:0000313" key="10">
    <source>
        <dbReference type="EMBL" id="OUP53653.1"/>
    </source>
</evidence>
<comment type="function">
    <text evidence="7">Sigma factors are initiation factors that promote the attachment of RNA polymerase to specific initiation sites and are then released. Sigma-S contributes to the protection against external stress, thus playing a role in cellular fitness and survival.</text>
</comment>
<dbReference type="Proteomes" id="UP000195326">
    <property type="component" value="Unassembled WGS sequence"/>
</dbReference>
<dbReference type="PIRSF" id="PIRSF002939">
    <property type="entry name" value="RNA_polymerase_sigma-H_factor"/>
    <property type="match status" value="1"/>
</dbReference>
<dbReference type="EMBL" id="NFKL01000015">
    <property type="protein sequence ID" value="OUP57019.1"/>
    <property type="molecule type" value="Genomic_DNA"/>
</dbReference>
<proteinExistence type="inferred from homology"/>
<dbReference type="InterPro" id="IPR036388">
    <property type="entry name" value="WH-like_DNA-bd_sf"/>
</dbReference>
<dbReference type="InterPro" id="IPR014284">
    <property type="entry name" value="RNA_pol_sigma-70_dom"/>
</dbReference>
<evidence type="ECO:0000259" key="8">
    <source>
        <dbReference type="Pfam" id="PF04542"/>
    </source>
</evidence>
<evidence type="ECO:0000256" key="5">
    <source>
        <dbReference type="ARBA" id="ARBA00023125"/>
    </source>
</evidence>
<protein>
    <recommendedName>
        <fullName evidence="2">RNA polymerase sigma factor SigS</fullName>
    </recommendedName>
</protein>
<dbReference type="Pfam" id="PF04542">
    <property type="entry name" value="Sigma70_r2"/>
    <property type="match status" value="1"/>
</dbReference>
<dbReference type="AlphaFoldDB" id="A0A1Y4LNB5"/>
<dbReference type="Pfam" id="PF08281">
    <property type="entry name" value="Sigma70_r4_2"/>
    <property type="match status" value="1"/>
</dbReference>
<accession>A0A1Y4LNB5</accession>
<name>A0A1Y4LNB5_9FIRM</name>
<keyword evidence="5" id="KW-0238">DNA-binding</keyword>
<comment type="similarity">
    <text evidence="1">Belongs to the sigma-70 factor family.</text>
</comment>
<keyword evidence="4" id="KW-0731">Sigma factor</keyword>
<feature type="domain" description="RNA polymerase sigma factor 70 region 4 type 2" evidence="9">
    <location>
        <begin position="163"/>
        <end position="207"/>
    </location>
</feature>
<dbReference type="NCBIfam" id="TIGR02937">
    <property type="entry name" value="sigma70-ECF"/>
    <property type="match status" value="1"/>
</dbReference>
<evidence type="ECO:0000256" key="7">
    <source>
        <dbReference type="ARBA" id="ARBA00024701"/>
    </source>
</evidence>
<dbReference type="Proteomes" id="UP000195897">
    <property type="component" value="Unassembled WGS sequence"/>
</dbReference>
<evidence type="ECO:0000259" key="9">
    <source>
        <dbReference type="Pfam" id="PF08281"/>
    </source>
</evidence>
<dbReference type="InterPro" id="IPR016032">
    <property type="entry name" value="Sig_transdc_resp-reg_C-effctor"/>
</dbReference>
<keyword evidence="6" id="KW-0804">Transcription</keyword>
<evidence type="ECO:0000313" key="13">
    <source>
        <dbReference type="Proteomes" id="UP000195897"/>
    </source>
</evidence>
<gene>
    <name evidence="11" type="ORF">B5F15_10915</name>
    <name evidence="10" type="ORF">B5F17_03455</name>
</gene>